<evidence type="ECO:0000313" key="3">
    <source>
        <dbReference type="EMBL" id="WOX57981.1"/>
    </source>
</evidence>
<keyword evidence="4" id="KW-1185">Reference proteome</keyword>
<dbReference type="GO" id="GO:0004806">
    <property type="term" value="F:triacylglycerol lipase activity"/>
    <property type="evidence" value="ECO:0007669"/>
    <property type="project" value="TreeGrafter"/>
</dbReference>
<dbReference type="PANTHER" id="PTHR48081:SF30">
    <property type="entry name" value="ACETYL-HYDROLASE LIPR-RELATED"/>
    <property type="match status" value="1"/>
</dbReference>
<dbReference type="InterPro" id="IPR050300">
    <property type="entry name" value="GDXG_lipolytic_enzyme"/>
</dbReference>
<dbReference type="Proteomes" id="UP001305652">
    <property type="component" value="Chromosome"/>
</dbReference>
<dbReference type="Pfam" id="PF07859">
    <property type="entry name" value="Abhydrolase_3"/>
    <property type="match status" value="1"/>
</dbReference>
<gene>
    <name evidence="3" type="ORF">R6Y96_01615</name>
</gene>
<dbReference type="GeneID" id="85731814"/>
<dbReference type="RefSeq" id="WP_318621749.1">
    <property type="nucleotide sequence ID" value="NZ_CP137642.1"/>
</dbReference>
<keyword evidence="1 3" id="KW-0378">Hydrolase</keyword>
<accession>A0AAX4FVN0</accession>
<dbReference type="InterPro" id="IPR013094">
    <property type="entry name" value="AB_hydrolase_3"/>
</dbReference>
<sequence length="280" mass="29567">MTTLPPAAVLAALRSGTPIPTEEPRLPWIERLGCGTPAYRLTVPASAPCRTLLFFHAGGFTSCSTADHLDLCARLADAAGAEVVSVDYRLAPEHPFPAAVEDALSVYRYLLDGGCLPAQLVPVGISAGGTLVLSMLLAGRSLGLPMPAAAVLLSPAVDLLFQGESMIFNQETDWLTPDRLEAMRDDYLAGHDPSDPLASPLYADVGGLPPLFVQAGGGEVLIDGIRAFVETARLEGVPVTFDCVEGVFHFWQVFAGVLPEAAEAIERAGVFVQRCVPEGE</sequence>
<protein>
    <submittedName>
        <fullName evidence="3">Alpha/beta hydrolase</fullName>
    </submittedName>
</protein>
<evidence type="ECO:0000259" key="2">
    <source>
        <dbReference type="Pfam" id="PF07859"/>
    </source>
</evidence>
<proteinExistence type="predicted"/>
<dbReference type="Gene3D" id="3.40.50.1820">
    <property type="entry name" value="alpha/beta hydrolase"/>
    <property type="match status" value="1"/>
</dbReference>
<reference evidence="3 4" key="1">
    <citation type="submission" date="2023-10" db="EMBL/GenBank/DDBJ databases">
        <title>The complete genome sequence of Methanoculleus receptaculi DSM 18860.</title>
        <authorList>
            <person name="Lai S.-J."/>
            <person name="You Y.-T."/>
            <person name="Chen S.-C."/>
        </authorList>
    </citation>
    <scope>NUCLEOTIDE SEQUENCE [LARGE SCALE GENOMIC DNA]</scope>
    <source>
        <strain evidence="3 4">DSM 18860</strain>
    </source>
</reference>
<feature type="domain" description="Alpha/beta hydrolase fold-3" evidence="2">
    <location>
        <begin position="52"/>
        <end position="251"/>
    </location>
</feature>
<name>A0AAX4FVN0_9EURY</name>
<evidence type="ECO:0000256" key="1">
    <source>
        <dbReference type="ARBA" id="ARBA00022801"/>
    </source>
</evidence>
<dbReference type="PANTHER" id="PTHR48081">
    <property type="entry name" value="AB HYDROLASE SUPERFAMILY PROTEIN C4A8.06C"/>
    <property type="match status" value="1"/>
</dbReference>
<dbReference type="InterPro" id="IPR029058">
    <property type="entry name" value="AB_hydrolase_fold"/>
</dbReference>
<dbReference type="KEGG" id="mrc:R6Y96_01615"/>
<dbReference type="SUPFAM" id="SSF53474">
    <property type="entry name" value="alpha/beta-Hydrolases"/>
    <property type="match status" value="1"/>
</dbReference>
<organism evidence="3 4">
    <name type="scientific">Methanoculleus receptaculi</name>
    <dbReference type="NCBI Taxonomy" id="394967"/>
    <lineage>
        <taxon>Archaea</taxon>
        <taxon>Methanobacteriati</taxon>
        <taxon>Methanobacteriota</taxon>
        <taxon>Stenosarchaea group</taxon>
        <taxon>Methanomicrobia</taxon>
        <taxon>Methanomicrobiales</taxon>
        <taxon>Methanomicrobiaceae</taxon>
        <taxon>Methanoculleus</taxon>
    </lineage>
</organism>
<dbReference type="AlphaFoldDB" id="A0AAX4FVN0"/>
<evidence type="ECO:0000313" key="4">
    <source>
        <dbReference type="Proteomes" id="UP001305652"/>
    </source>
</evidence>
<dbReference type="EMBL" id="CP137642">
    <property type="protein sequence ID" value="WOX57981.1"/>
    <property type="molecule type" value="Genomic_DNA"/>
</dbReference>